<keyword evidence="3" id="KW-1185">Reference proteome</keyword>
<dbReference type="PANTHER" id="PTHR33221:SF5">
    <property type="entry name" value="HTH-TYPE TRANSCRIPTIONAL REGULATOR ISCR"/>
    <property type="match status" value="1"/>
</dbReference>
<gene>
    <name evidence="2" type="ORF">JWV37_05265</name>
</gene>
<evidence type="ECO:0000256" key="1">
    <source>
        <dbReference type="ARBA" id="ARBA00023125"/>
    </source>
</evidence>
<dbReference type="PANTHER" id="PTHR33221">
    <property type="entry name" value="WINGED HELIX-TURN-HELIX TRANSCRIPTIONAL REGULATOR, RRF2 FAMILY"/>
    <property type="match status" value="1"/>
</dbReference>
<reference evidence="2" key="1">
    <citation type="submission" date="2021-02" db="EMBL/GenBank/DDBJ databases">
        <title>Sulfurospirillum tamanensis sp. nov.</title>
        <authorList>
            <person name="Frolova A."/>
            <person name="Merkel A."/>
            <person name="Slobodkin A."/>
        </authorList>
    </citation>
    <scope>NUCLEOTIDE SEQUENCE</scope>
    <source>
        <strain evidence="2">T05b</strain>
    </source>
</reference>
<dbReference type="InterPro" id="IPR000944">
    <property type="entry name" value="Tscrpt_reg_Rrf2"/>
</dbReference>
<dbReference type="EMBL" id="JAFHKK010000008">
    <property type="protein sequence ID" value="MBN2964180.1"/>
    <property type="molecule type" value="Genomic_DNA"/>
</dbReference>
<dbReference type="InterPro" id="IPR036390">
    <property type="entry name" value="WH_DNA-bd_sf"/>
</dbReference>
<protein>
    <submittedName>
        <fullName evidence="2">Rrf2 family transcriptional regulator</fullName>
    </submittedName>
</protein>
<dbReference type="Proteomes" id="UP000703590">
    <property type="component" value="Unassembled WGS sequence"/>
</dbReference>
<dbReference type="RefSeq" id="WP_205458727.1">
    <property type="nucleotide sequence ID" value="NZ_JAFHKK010000008.1"/>
</dbReference>
<comment type="caution">
    <text evidence="2">The sequence shown here is derived from an EMBL/GenBank/DDBJ whole genome shotgun (WGS) entry which is preliminary data.</text>
</comment>
<organism evidence="2 3">
    <name type="scientific">Sulfurospirillum tamanense</name>
    <dbReference type="NCBI Taxonomy" id="2813362"/>
    <lineage>
        <taxon>Bacteria</taxon>
        <taxon>Pseudomonadati</taxon>
        <taxon>Campylobacterota</taxon>
        <taxon>Epsilonproteobacteria</taxon>
        <taxon>Campylobacterales</taxon>
        <taxon>Sulfurospirillaceae</taxon>
        <taxon>Sulfurospirillum</taxon>
    </lineage>
</organism>
<dbReference type="Gene3D" id="1.10.10.10">
    <property type="entry name" value="Winged helix-like DNA-binding domain superfamily/Winged helix DNA-binding domain"/>
    <property type="match status" value="1"/>
</dbReference>
<dbReference type="PROSITE" id="PS51197">
    <property type="entry name" value="HTH_RRF2_2"/>
    <property type="match status" value="1"/>
</dbReference>
<reference evidence="2" key="2">
    <citation type="submission" date="2021-02" db="EMBL/GenBank/DDBJ databases">
        <authorList>
            <person name="Merkel A.Y."/>
        </authorList>
    </citation>
    <scope>NUCLEOTIDE SEQUENCE</scope>
    <source>
        <strain evidence="2">T05b</strain>
    </source>
</reference>
<name>A0ABS2WRC1_9BACT</name>
<dbReference type="SUPFAM" id="SSF46785">
    <property type="entry name" value="Winged helix' DNA-binding domain"/>
    <property type="match status" value="1"/>
</dbReference>
<evidence type="ECO:0000313" key="2">
    <source>
        <dbReference type="EMBL" id="MBN2964180.1"/>
    </source>
</evidence>
<proteinExistence type="predicted"/>
<accession>A0ABS2WRC1</accession>
<dbReference type="NCBIfam" id="TIGR00738">
    <property type="entry name" value="rrf2_super"/>
    <property type="match status" value="1"/>
</dbReference>
<dbReference type="PROSITE" id="PS01332">
    <property type="entry name" value="HTH_RRF2_1"/>
    <property type="match status" value="1"/>
</dbReference>
<sequence length="137" mass="15234">MALISSKGAYGLRAMYELSLAQENTPVQIKHIAAKTGLSQNYLEQLLSILRRAGLVESIRGAHGGYHLAKPAEAIIVGEILEVLEGELQILNQGGQNDPLVLFYETCHERLVEIFNLPLSALQQYHERLLGQLHYTI</sequence>
<evidence type="ECO:0000313" key="3">
    <source>
        <dbReference type="Proteomes" id="UP000703590"/>
    </source>
</evidence>
<dbReference type="InterPro" id="IPR036388">
    <property type="entry name" value="WH-like_DNA-bd_sf"/>
</dbReference>
<keyword evidence="1" id="KW-0238">DNA-binding</keyword>
<dbReference type="InterPro" id="IPR030489">
    <property type="entry name" value="TR_Rrf2-type_CS"/>
</dbReference>
<dbReference type="Pfam" id="PF02082">
    <property type="entry name" value="Rrf2"/>
    <property type="match status" value="1"/>
</dbReference>